<reference evidence="1" key="1">
    <citation type="submission" date="2019-02" db="EMBL/GenBank/DDBJ databases">
        <authorList>
            <person name="Gruber-Vodicka R. H."/>
            <person name="Seah K. B. B."/>
        </authorList>
    </citation>
    <scope>NUCLEOTIDE SEQUENCE</scope>
    <source>
        <strain evidence="1">BECK_S312</strain>
        <strain evidence="2">BECK_S426</strain>
    </source>
</reference>
<protein>
    <submittedName>
        <fullName evidence="1">Uncharacterized protein</fullName>
    </submittedName>
</protein>
<evidence type="ECO:0000313" key="1">
    <source>
        <dbReference type="EMBL" id="VFK18999.1"/>
    </source>
</evidence>
<dbReference type="EMBL" id="CAADFP010000412">
    <property type="protein sequence ID" value="VFK35715.1"/>
    <property type="molecule type" value="Genomic_DNA"/>
</dbReference>
<gene>
    <name evidence="1" type="ORF">BECKLPF1236A_GA0070988_102125</name>
    <name evidence="2" type="ORF">BECKLPF1236C_GA0070990_104122</name>
</gene>
<name>A0A450WPS7_9GAMM</name>
<dbReference type="AlphaFoldDB" id="A0A450WPS7"/>
<organism evidence="1">
    <name type="scientific">Candidatus Kentrum sp. LPFa</name>
    <dbReference type="NCBI Taxonomy" id="2126335"/>
    <lineage>
        <taxon>Bacteria</taxon>
        <taxon>Pseudomonadati</taxon>
        <taxon>Pseudomonadota</taxon>
        <taxon>Gammaproteobacteria</taxon>
        <taxon>Candidatus Kentrum</taxon>
    </lineage>
</organism>
<evidence type="ECO:0000313" key="2">
    <source>
        <dbReference type="EMBL" id="VFK35715.1"/>
    </source>
</evidence>
<accession>A0A450WPS7</accession>
<dbReference type="EMBL" id="CAADFM010000212">
    <property type="protein sequence ID" value="VFK18999.1"/>
    <property type="molecule type" value="Genomic_DNA"/>
</dbReference>
<proteinExistence type="predicted"/>
<sequence length="103" mass="12174">MRRCDLINALAILCRAVTLETDRRLARDVQEKWKSDHEKWRRVFPGYERDDFLNLCDGLLFGESAKDILEVRKIIDWMTQADAPMPSFKDALDQMRGKFWVVV</sequence>